<reference evidence="2" key="1">
    <citation type="journal article" date="2020" name="mSystems">
        <title>Genome- and Community-Level Interaction Insights into Carbon Utilization and Element Cycling Functions of Hydrothermarchaeota in Hydrothermal Sediment.</title>
        <authorList>
            <person name="Zhou Z."/>
            <person name="Liu Y."/>
            <person name="Xu W."/>
            <person name="Pan J."/>
            <person name="Luo Z.H."/>
            <person name="Li M."/>
        </authorList>
    </citation>
    <scope>NUCLEOTIDE SEQUENCE [LARGE SCALE GENOMIC DNA]</scope>
    <source>
        <strain evidence="2">HyVt-483</strain>
    </source>
</reference>
<dbReference type="AlphaFoldDB" id="A0A7C3CJS8"/>
<dbReference type="InterPro" id="IPR036388">
    <property type="entry name" value="WH-like_DNA-bd_sf"/>
</dbReference>
<proteinExistence type="predicted"/>
<gene>
    <name evidence="2" type="ORF">ENJ40_03295</name>
</gene>
<dbReference type="SUPFAM" id="SSF46785">
    <property type="entry name" value="Winged helix' DNA-binding domain"/>
    <property type="match status" value="1"/>
</dbReference>
<dbReference type="Pfam" id="PF22168">
    <property type="entry name" value="DIP2311-like_C"/>
    <property type="match status" value="1"/>
</dbReference>
<protein>
    <submittedName>
        <fullName evidence="2">DeoR family transcriptional regulator</fullName>
    </submittedName>
</protein>
<evidence type="ECO:0000313" key="2">
    <source>
        <dbReference type="EMBL" id="HFC97471.1"/>
    </source>
</evidence>
<dbReference type="Gene3D" id="1.10.10.10">
    <property type="entry name" value="Winged helix-like DNA-binding domain superfamily/Winged helix DNA-binding domain"/>
    <property type="match status" value="1"/>
</dbReference>
<dbReference type="EMBL" id="DRMH01000035">
    <property type="protein sequence ID" value="HFC97471.1"/>
    <property type="molecule type" value="Genomic_DNA"/>
</dbReference>
<accession>A0A7C3CJS8</accession>
<feature type="domain" description="Transcriptional regulator DIP2311-like C-terminal" evidence="1">
    <location>
        <begin position="12"/>
        <end position="62"/>
    </location>
</feature>
<organism evidence="2">
    <name type="scientific">Thermosulfurimonas dismutans</name>
    <dbReference type="NCBI Taxonomy" id="999894"/>
    <lineage>
        <taxon>Bacteria</taxon>
        <taxon>Pseudomonadati</taxon>
        <taxon>Thermodesulfobacteriota</taxon>
        <taxon>Thermodesulfobacteria</taxon>
        <taxon>Thermodesulfobacteriales</taxon>
        <taxon>Thermodesulfobacteriaceae</taxon>
        <taxon>Thermosulfurimonas</taxon>
    </lineage>
</organism>
<sequence>MQSLGLNERQIKAVLYVKERGRITNREYQELTGISKRTATRDLDELLEKGVFERLGATGRGTQ</sequence>
<evidence type="ECO:0000259" key="1">
    <source>
        <dbReference type="Pfam" id="PF22168"/>
    </source>
</evidence>
<name>A0A7C3CJS8_9BACT</name>
<dbReference type="InterPro" id="IPR036390">
    <property type="entry name" value="WH_DNA-bd_sf"/>
</dbReference>
<dbReference type="InterPro" id="IPR054760">
    <property type="entry name" value="DIP2311-like_C"/>
</dbReference>
<comment type="caution">
    <text evidence="2">The sequence shown here is derived from an EMBL/GenBank/DDBJ whole genome shotgun (WGS) entry which is preliminary data.</text>
</comment>
<dbReference type="Proteomes" id="UP000886043">
    <property type="component" value="Unassembled WGS sequence"/>
</dbReference>